<feature type="chain" id="PRO_5019811712" evidence="4">
    <location>
        <begin position="33"/>
        <end position="355"/>
    </location>
</feature>
<keyword evidence="1" id="KW-0433">Leucine-rich repeat</keyword>
<keyword evidence="8" id="KW-1185">Reference proteome</keyword>
<feature type="signal peptide" evidence="4">
    <location>
        <begin position="1"/>
        <end position="32"/>
    </location>
</feature>
<sequence length="355" mass="39461">MEHSRTNGKLVLLKFLHGFILLWMITCPESAALHHPTLLGNESDCLALLDFKKRITGDPLNVMSSWNHSIDICCWVGVSCHHSTKRVLKRSLPPSIGNLTYITGLNLGKNIFHGEIPQEIGRLRSLQYLNLSRNSFSGKIPTNISHCARLRMLNLEVNGIIGSFPIQLISLLRLTHLRLSSNNLTGTIPPWMGNFSLLSSLHLGENRFQGSIPNELGHITSLEEFVVEVNDLSVLLRTNCMESYHQISAQCFLISYNYTDLNKFRGNIPISLSNASRLQTLELEFKYLKLTPTNTGAFCDKIIHLTDCAGGNYQVGDNIGVVGSGPLARLSDNSTDTKKQKVTSTFSNSLKLISN</sequence>
<dbReference type="SUPFAM" id="SSF52058">
    <property type="entry name" value="L domain-like"/>
    <property type="match status" value="1"/>
</dbReference>
<evidence type="ECO:0000256" key="4">
    <source>
        <dbReference type="SAM" id="SignalP"/>
    </source>
</evidence>
<dbReference type="PANTHER" id="PTHR48004:SF73">
    <property type="entry name" value="RECEPTOR-LIKE PROTEIN 16-RELATED"/>
    <property type="match status" value="1"/>
</dbReference>
<gene>
    <name evidence="7" type="ORF">DVH24_014772</name>
</gene>
<dbReference type="InterPro" id="IPR055414">
    <property type="entry name" value="LRR_R13L4/SHOC2-like"/>
</dbReference>
<keyword evidence="2 4" id="KW-0732">Signal</keyword>
<evidence type="ECO:0000259" key="5">
    <source>
        <dbReference type="Pfam" id="PF08263"/>
    </source>
</evidence>
<name>A0A498K6Y1_MALDO</name>
<dbReference type="PANTHER" id="PTHR48004">
    <property type="entry name" value="OS01G0149700 PROTEIN"/>
    <property type="match status" value="1"/>
</dbReference>
<evidence type="ECO:0000313" key="8">
    <source>
        <dbReference type="Proteomes" id="UP000290289"/>
    </source>
</evidence>
<comment type="caution">
    <text evidence="7">The sequence shown here is derived from an EMBL/GenBank/DDBJ whole genome shotgun (WGS) entry which is preliminary data.</text>
</comment>
<dbReference type="EMBL" id="RDQH01000330">
    <property type="protein sequence ID" value="RXI01423.1"/>
    <property type="molecule type" value="Genomic_DNA"/>
</dbReference>
<dbReference type="Gene3D" id="3.80.10.10">
    <property type="entry name" value="Ribonuclease Inhibitor"/>
    <property type="match status" value="2"/>
</dbReference>
<dbReference type="InterPro" id="IPR032675">
    <property type="entry name" value="LRR_dom_sf"/>
</dbReference>
<evidence type="ECO:0000313" key="7">
    <source>
        <dbReference type="EMBL" id="RXI01423.1"/>
    </source>
</evidence>
<keyword evidence="3" id="KW-0677">Repeat</keyword>
<evidence type="ECO:0000256" key="2">
    <source>
        <dbReference type="ARBA" id="ARBA00022729"/>
    </source>
</evidence>
<reference evidence="7 8" key="1">
    <citation type="submission" date="2018-10" db="EMBL/GenBank/DDBJ databases">
        <title>A high-quality apple genome assembly.</title>
        <authorList>
            <person name="Hu J."/>
        </authorList>
    </citation>
    <scope>NUCLEOTIDE SEQUENCE [LARGE SCALE GENOMIC DNA]</scope>
    <source>
        <strain evidence="8">cv. HFTH1</strain>
        <tissue evidence="7">Young leaf</tissue>
    </source>
</reference>
<evidence type="ECO:0000256" key="1">
    <source>
        <dbReference type="ARBA" id="ARBA00022614"/>
    </source>
</evidence>
<dbReference type="STRING" id="3750.A0A498K6Y1"/>
<protein>
    <submittedName>
        <fullName evidence="7">Uncharacterized protein</fullName>
    </submittedName>
</protein>
<dbReference type="Pfam" id="PF08263">
    <property type="entry name" value="LRRNT_2"/>
    <property type="match status" value="1"/>
</dbReference>
<feature type="domain" description="Disease resistance R13L4/SHOC-2-like LRR" evidence="6">
    <location>
        <begin position="118"/>
        <end position="249"/>
    </location>
</feature>
<dbReference type="InterPro" id="IPR052941">
    <property type="entry name" value="StomDev_PlantInt_Reg"/>
</dbReference>
<dbReference type="Pfam" id="PF23598">
    <property type="entry name" value="LRR_14"/>
    <property type="match status" value="1"/>
</dbReference>
<evidence type="ECO:0000259" key="6">
    <source>
        <dbReference type="Pfam" id="PF23598"/>
    </source>
</evidence>
<dbReference type="Proteomes" id="UP000290289">
    <property type="component" value="Chromosome 4"/>
</dbReference>
<feature type="domain" description="Leucine-rich repeat-containing N-terminal plant-type" evidence="5">
    <location>
        <begin position="42"/>
        <end position="80"/>
    </location>
</feature>
<proteinExistence type="predicted"/>
<organism evidence="7 8">
    <name type="scientific">Malus domestica</name>
    <name type="common">Apple</name>
    <name type="synonym">Pyrus malus</name>
    <dbReference type="NCBI Taxonomy" id="3750"/>
    <lineage>
        <taxon>Eukaryota</taxon>
        <taxon>Viridiplantae</taxon>
        <taxon>Streptophyta</taxon>
        <taxon>Embryophyta</taxon>
        <taxon>Tracheophyta</taxon>
        <taxon>Spermatophyta</taxon>
        <taxon>Magnoliopsida</taxon>
        <taxon>eudicotyledons</taxon>
        <taxon>Gunneridae</taxon>
        <taxon>Pentapetalae</taxon>
        <taxon>rosids</taxon>
        <taxon>fabids</taxon>
        <taxon>Rosales</taxon>
        <taxon>Rosaceae</taxon>
        <taxon>Amygdaloideae</taxon>
        <taxon>Maleae</taxon>
        <taxon>Malus</taxon>
    </lineage>
</organism>
<dbReference type="FunFam" id="3.80.10.10:FF:000383">
    <property type="entry name" value="Leucine-rich repeat receptor protein kinase EMS1"/>
    <property type="match status" value="1"/>
</dbReference>
<dbReference type="AlphaFoldDB" id="A0A498K6Y1"/>
<evidence type="ECO:0000256" key="3">
    <source>
        <dbReference type="ARBA" id="ARBA00022737"/>
    </source>
</evidence>
<accession>A0A498K6Y1</accession>
<dbReference type="InterPro" id="IPR013210">
    <property type="entry name" value="LRR_N_plant-typ"/>
</dbReference>